<comment type="caution">
    <text evidence="1">The sequence shown here is derived from an EMBL/GenBank/DDBJ whole genome shotgun (WGS) entry which is preliminary data.</text>
</comment>
<evidence type="ECO:0000313" key="1">
    <source>
        <dbReference type="EMBL" id="PWZ27596.1"/>
    </source>
</evidence>
<accession>A0A3L6F352</accession>
<gene>
    <name evidence="1" type="ORF">Zm00014a_003387</name>
</gene>
<evidence type="ECO:0000313" key="2">
    <source>
        <dbReference type="Proteomes" id="UP000251960"/>
    </source>
</evidence>
<proteinExistence type="predicted"/>
<dbReference type="Proteomes" id="UP000251960">
    <property type="component" value="Chromosome 4"/>
</dbReference>
<organism evidence="1 2">
    <name type="scientific">Zea mays</name>
    <name type="common">Maize</name>
    <dbReference type="NCBI Taxonomy" id="4577"/>
    <lineage>
        <taxon>Eukaryota</taxon>
        <taxon>Viridiplantae</taxon>
        <taxon>Streptophyta</taxon>
        <taxon>Embryophyta</taxon>
        <taxon>Tracheophyta</taxon>
        <taxon>Spermatophyta</taxon>
        <taxon>Magnoliopsida</taxon>
        <taxon>Liliopsida</taxon>
        <taxon>Poales</taxon>
        <taxon>Poaceae</taxon>
        <taxon>PACMAD clade</taxon>
        <taxon>Panicoideae</taxon>
        <taxon>Andropogonodae</taxon>
        <taxon>Andropogoneae</taxon>
        <taxon>Tripsacinae</taxon>
        <taxon>Zea</taxon>
    </lineage>
</organism>
<protein>
    <submittedName>
        <fullName evidence="1">Uncharacterized protein</fullName>
    </submittedName>
</protein>
<sequence length="118" mass="12577">MVAVHASWPWTVLAQATVVPREMVRVPAPGFRFCRTDLCSVLAVFSASNLGAVASLSATVVLSAPARVHGRVGQVRQRSITSSTIVAVACARARYPLLDLVVRLCLAGRRSSLSKVSF</sequence>
<name>A0A3L6F352_MAIZE</name>
<dbReference type="AlphaFoldDB" id="A0A3L6F352"/>
<reference evidence="1 2" key="1">
    <citation type="journal article" date="2018" name="Nat. Genet.">
        <title>Extensive intraspecific gene order and gene structural variations between Mo17 and other maize genomes.</title>
        <authorList>
            <person name="Sun S."/>
            <person name="Zhou Y."/>
            <person name="Chen J."/>
            <person name="Shi J."/>
            <person name="Zhao H."/>
            <person name="Zhao H."/>
            <person name="Song W."/>
            <person name="Zhang M."/>
            <person name="Cui Y."/>
            <person name="Dong X."/>
            <person name="Liu H."/>
            <person name="Ma X."/>
            <person name="Jiao Y."/>
            <person name="Wang B."/>
            <person name="Wei X."/>
            <person name="Stein J.C."/>
            <person name="Glaubitz J.C."/>
            <person name="Lu F."/>
            <person name="Yu G."/>
            <person name="Liang C."/>
            <person name="Fengler K."/>
            <person name="Li B."/>
            <person name="Rafalski A."/>
            <person name="Schnable P.S."/>
            <person name="Ware D.H."/>
            <person name="Buckler E.S."/>
            <person name="Lai J."/>
        </authorList>
    </citation>
    <scope>NUCLEOTIDE SEQUENCE [LARGE SCALE GENOMIC DNA]</scope>
    <source>
        <strain evidence="2">cv. Missouri 17</strain>
        <tissue evidence="1">Seedling</tissue>
    </source>
</reference>
<dbReference type="EMBL" id="NCVQ01000005">
    <property type="protein sequence ID" value="PWZ27596.1"/>
    <property type="molecule type" value="Genomic_DNA"/>
</dbReference>